<name>A0AAD5LB07_PYTIN</name>
<dbReference type="Proteomes" id="UP001209570">
    <property type="component" value="Unassembled WGS sequence"/>
</dbReference>
<protein>
    <submittedName>
        <fullName evidence="2">Uncharacterized protein</fullName>
    </submittedName>
</protein>
<proteinExistence type="predicted"/>
<dbReference type="AlphaFoldDB" id="A0AAD5LB07"/>
<feature type="compositionally biased region" description="Acidic residues" evidence="1">
    <location>
        <begin position="9"/>
        <end position="63"/>
    </location>
</feature>
<organism evidence="2 3">
    <name type="scientific">Pythium insidiosum</name>
    <name type="common">Pythiosis disease agent</name>
    <dbReference type="NCBI Taxonomy" id="114742"/>
    <lineage>
        <taxon>Eukaryota</taxon>
        <taxon>Sar</taxon>
        <taxon>Stramenopiles</taxon>
        <taxon>Oomycota</taxon>
        <taxon>Peronosporomycetes</taxon>
        <taxon>Pythiales</taxon>
        <taxon>Pythiaceae</taxon>
        <taxon>Pythium</taxon>
    </lineage>
</organism>
<keyword evidence="3" id="KW-1185">Reference proteome</keyword>
<evidence type="ECO:0000256" key="1">
    <source>
        <dbReference type="SAM" id="MobiDB-lite"/>
    </source>
</evidence>
<comment type="caution">
    <text evidence="2">The sequence shown here is derived from an EMBL/GenBank/DDBJ whole genome shotgun (WGS) entry which is preliminary data.</text>
</comment>
<evidence type="ECO:0000313" key="3">
    <source>
        <dbReference type="Proteomes" id="UP001209570"/>
    </source>
</evidence>
<reference evidence="2" key="1">
    <citation type="submission" date="2021-12" db="EMBL/GenBank/DDBJ databases">
        <title>Prjna785345.</title>
        <authorList>
            <person name="Rujirawat T."/>
            <person name="Krajaejun T."/>
        </authorList>
    </citation>
    <scope>NUCLEOTIDE SEQUENCE</scope>
    <source>
        <strain evidence="2">Pi057C3</strain>
    </source>
</reference>
<accession>A0AAD5LB07</accession>
<dbReference type="EMBL" id="JAKCXM010000374">
    <property type="protein sequence ID" value="KAJ0394923.1"/>
    <property type="molecule type" value="Genomic_DNA"/>
</dbReference>
<feature type="region of interest" description="Disordered" evidence="1">
    <location>
        <begin position="1"/>
        <end position="82"/>
    </location>
</feature>
<gene>
    <name evidence="2" type="ORF">P43SY_003142</name>
</gene>
<sequence>MAERGSAEEKEEEGDEVVGEEEEEDGEDEEGEEEEEGGEEEEEGGEEGGEEGEGGEEEKDGEVEGGNTTILKGTTKPRTRGAKVVAVEGVATQRIPRPQRPADADGRTLLQQKRIAHAWENGPTIDALHFKYVQADFTRRQAAVDQLRERMYKKSRPGYELRCHIRICSVLKKKLDNVDVLM</sequence>
<evidence type="ECO:0000313" key="2">
    <source>
        <dbReference type="EMBL" id="KAJ0394923.1"/>
    </source>
</evidence>